<proteinExistence type="predicted"/>
<accession>A0AAE9Y431</accession>
<gene>
    <name evidence="1" type="ORF">PO878_13910</name>
</gene>
<keyword evidence="2" id="KW-1185">Reference proteome</keyword>
<dbReference type="Proteomes" id="UP001216390">
    <property type="component" value="Chromosome"/>
</dbReference>
<protein>
    <submittedName>
        <fullName evidence="1">Uncharacterized protein</fullName>
    </submittedName>
</protein>
<evidence type="ECO:0000313" key="1">
    <source>
        <dbReference type="EMBL" id="WCO65595.1"/>
    </source>
</evidence>
<sequence length="73" mass="8124">MADALRPSPPDPRYGPSDRVRVRNRFDGAWCTGFEVADVVDSPDRTTRYALRRTSDGVVLPKQFGEDDLVAAD</sequence>
<reference evidence="1" key="1">
    <citation type="submission" date="2023-01" db="EMBL/GenBank/DDBJ databases">
        <title>The diversity of Class Acidimicrobiia in South China Sea sediment environments and the proposal of Iamia marina sp. nov., a novel species of the genus Iamia.</title>
        <authorList>
            <person name="He Y."/>
            <person name="Tian X."/>
        </authorList>
    </citation>
    <scope>NUCLEOTIDE SEQUENCE</scope>
    <source>
        <strain evidence="1">DSM 19957</strain>
    </source>
</reference>
<dbReference type="AlphaFoldDB" id="A0AAE9Y431"/>
<name>A0AAE9Y431_9ACTN</name>
<dbReference type="EMBL" id="CP116942">
    <property type="protein sequence ID" value="WCO65595.1"/>
    <property type="molecule type" value="Genomic_DNA"/>
</dbReference>
<organism evidence="1 2">
    <name type="scientific">Iamia majanohamensis</name>
    <dbReference type="NCBI Taxonomy" id="467976"/>
    <lineage>
        <taxon>Bacteria</taxon>
        <taxon>Bacillati</taxon>
        <taxon>Actinomycetota</taxon>
        <taxon>Acidimicrobiia</taxon>
        <taxon>Acidimicrobiales</taxon>
        <taxon>Iamiaceae</taxon>
        <taxon>Iamia</taxon>
    </lineage>
</organism>
<dbReference type="KEGG" id="ima:PO878_13910"/>
<evidence type="ECO:0000313" key="2">
    <source>
        <dbReference type="Proteomes" id="UP001216390"/>
    </source>
</evidence>
<dbReference type="RefSeq" id="WP_272735122.1">
    <property type="nucleotide sequence ID" value="NZ_CP116942.1"/>
</dbReference>